<dbReference type="PROSITE" id="PS51084">
    <property type="entry name" value="HIT_2"/>
    <property type="match status" value="1"/>
</dbReference>
<gene>
    <name evidence="5" type="ORF">FCC1311_000212</name>
</gene>
<dbReference type="PANTHER" id="PTHR23089">
    <property type="entry name" value="HISTIDINE TRIAD HIT PROTEIN"/>
    <property type="match status" value="1"/>
</dbReference>
<dbReference type="Pfam" id="PF01230">
    <property type="entry name" value="HIT"/>
    <property type="match status" value="1"/>
</dbReference>
<dbReference type="AlphaFoldDB" id="A0A2R5G6Y4"/>
<dbReference type="PRINTS" id="PR00332">
    <property type="entry name" value="HISTRIAD"/>
</dbReference>
<keyword evidence="6" id="KW-1185">Reference proteome</keyword>
<evidence type="ECO:0000259" key="4">
    <source>
        <dbReference type="PROSITE" id="PS51084"/>
    </source>
</evidence>
<feature type="active site" description="Tele-AMP-histidine intermediate" evidence="1">
    <location>
        <position position="170"/>
    </location>
</feature>
<dbReference type="InterPro" id="IPR019808">
    <property type="entry name" value="Histidine_triad_CS"/>
</dbReference>
<reference evidence="5 6" key="1">
    <citation type="submission" date="2017-12" db="EMBL/GenBank/DDBJ databases">
        <title>Sequencing, de novo assembly and annotation of complete genome of a new Thraustochytrid species, strain FCC1311.</title>
        <authorList>
            <person name="Sedici K."/>
            <person name="Godart F."/>
            <person name="Aiese Cigliano R."/>
            <person name="Sanseverino W."/>
            <person name="Barakat M."/>
            <person name="Ortet P."/>
            <person name="Marechal E."/>
            <person name="Cagnac O."/>
            <person name="Amato A."/>
        </authorList>
    </citation>
    <scope>NUCLEOTIDE SEQUENCE [LARGE SCALE GENOMIC DNA]</scope>
</reference>
<dbReference type="GO" id="GO:0003824">
    <property type="term" value="F:catalytic activity"/>
    <property type="evidence" value="ECO:0007669"/>
    <property type="project" value="InterPro"/>
</dbReference>
<protein>
    <submittedName>
        <fullName evidence="5">Histidine triad nucleotide-binding protein 1</fullName>
    </submittedName>
</protein>
<name>A0A2R5G6Y4_9STRA</name>
<evidence type="ECO:0000313" key="5">
    <source>
        <dbReference type="EMBL" id="GBG23801.1"/>
    </source>
</evidence>
<accession>A0A2R5G6Y4</accession>
<dbReference type="Proteomes" id="UP000241890">
    <property type="component" value="Unassembled WGS sequence"/>
</dbReference>
<proteinExistence type="predicted"/>
<comment type="caution">
    <text evidence="5">The sequence shown here is derived from an EMBL/GenBank/DDBJ whole genome shotgun (WGS) entry which is preliminary data.</text>
</comment>
<dbReference type="InterPro" id="IPR036265">
    <property type="entry name" value="HIT-like_sf"/>
</dbReference>
<dbReference type="CDD" id="cd01276">
    <property type="entry name" value="PKCI_related"/>
    <property type="match status" value="1"/>
</dbReference>
<dbReference type="FunFam" id="3.30.428.10:FF:000005">
    <property type="entry name" value="Histidine triad nucleotide-binding protein 1"/>
    <property type="match status" value="1"/>
</dbReference>
<evidence type="ECO:0000313" key="6">
    <source>
        <dbReference type="Proteomes" id="UP000241890"/>
    </source>
</evidence>
<evidence type="ECO:0000256" key="2">
    <source>
        <dbReference type="PIRSR" id="PIRSR601310-3"/>
    </source>
</evidence>
<organism evidence="5 6">
    <name type="scientific">Hondaea fermentalgiana</name>
    <dbReference type="NCBI Taxonomy" id="2315210"/>
    <lineage>
        <taxon>Eukaryota</taxon>
        <taxon>Sar</taxon>
        <taxon>Stramenopiles</taxon>
        <taxon>Bigyra</taxon>
        <taxon>Labyrinthulomycetes</taxon>
        <taxon>Thraustochytrida</taxon>
        <taxon>Thraustochytriidae</taxon>
        <taxon>Hondaea</taxon>
    </lineage>
</organism>
<dbReference type="FunCoup" id="A0A2R5G6Y4">
    <property type="interactions" value="186"/>
</dbReference>
<dbReference type="OrthoDB" id="672793at2759"/>
<dbReference type="EMBL" id="BEYU01000001">
    <property type="protein sequence ID" value="GBG23801.1"/>
    <property type="molecule type" value="Genomic_DNA"/>
</dbReference>
<dbReference type="PROSITE" id="PS00892">
    <property type="entry name" value="HIT_1"/>
    <property type="match status" value="1"/>
</dbReference>
<evidence type="ECO:0000256" key="3">
    <source>
        <dbReference type="PROSITE-ProRule" id="PRU00464"/>
    </source>
</evidence>
<dbReference type="Gene3D" id="3.30.428.10">
    <property type="entry name" value="HIT-like"/>
    <property type="match status" value="1"/>
</dbReference>
<dbReference type="InterPro" id="IPR001310">
    <property type="entry name" value="Histidine_triad_HIT"/>
</dbReference>
<feature type="short sequence motif" description="Histidine triad motif" evidence="2 3">
    <location>
        <begin position="168"/>
        <end position="172"/>
    </location>
</feature>
<dbReference type="InParanoid" id="A0A2R5G6Y4"/>
<sequence>MMSAAARRIGVLQRTLGSSGAVRRELVDVRQQQQLLQRRGVHGADCGGEAKKHDEAAAARAAAKSASEGGPTIFDKIIKREIPATVVFEDELCMAFRDVNPQAPTHLLVIPKERGNLSQLSKAQEDDKSMLGHLLYTANRVAAQEGLDKTGYRVVINDGVEGCQSVYHLHLHVIGGRQLTWPPG</sequence>
<feature type="domain" description="HIT" evidence="4">
    <location>
        <begin position="73"/>
        <end position="184"/>
    </location>
</feature>
<dbReference type="SUPFAM" id="SSF54197">
    <property type="entry name" value="HIT-like"/>
    <property type="match status" value="1"/>
</dbReference>
<dbReference type="InterPro" id="IPR011146">
    <property type="entry name" value="HIT-like"/>
</dbReference>
<evidence type="ECO:0000256" key="1">
    <source>
        <dbReference type="PIRSR" id="PIRSR601310-1"/>
    </source>
</evidence>